<comment type="caution">
    <text evidence="2">The sequence shown here is derived from an EMBL/GenBank/DDBJ whole genome shotgun (WGS) entry which is preliminary data.</text>
</comment>
<protein>
    <recommendedName>
        <fullName evidence="1">Endonuclease/exonuclease/phosphatase domain-containing protein</fullName>
    </recommendedName>
</protein>
<dbReference type="SUPFAM" id="SSF56219">
    <property type="entry name" value="DNase I-like"/>
    <property type="match status" value="1"/>
</dbReference>
<dbReference type="InterPro" id="IPR036691">
    <property type="entry name" value="Endo/exonu/phosph_ase_sf"/>
</dbReference>
<evidence type="ECO:0000313" key="3">
    <source>
        <dbReference type="Proteomes" id="UP001519460"/>
    </source>
</evidence>
<organism evidence="2 3">
    <name type="scientific">Batillaria attramentaria</name>
    <dbReference type="NCBI Taxonomy" id="370345"/>
    <lineage>
        <taxon>Eukaryota</taxon>
        <taxon>Metazoa</taxon>
        <taxon>Spiralia</taxon>
        <taxon>Lophotrochozoa</taxon>
        <taxon>Mollusca</taxon>
        <taxon>Gastropoda</taxon>
        <taxon>Caenogastropoda</taxon>
        <taxon>Sorbeoconcha</taxon>
        <taxon>Cerithioidea</taxon>
        <taxon>Batillariidae</taxon>
        <taxon>Batillaria</taxon>
    </lineage>
</organism>
<gene>
    <name evidence="2" type="ORF">BaRGS_00026801</name>
</gene>
<dbReference type="EMBL" id="JACVVK020000253">
    <property type="protein sequence ID" value="KAK7481998.1"/>
    <property type="molecule type" value="Genomic_DNA"/>
</dbReference>
<dbReference type="Proteomes" id="UP001519460">
    <property type="component" value="Unassembled WGS sequence"/>
</dbReference>
<dbReference type="AlphaFoldDB" id="A0ABD0K4J6"/>
<keyword evidence="3" id="KW-1185">Reference proteome</keyword>
<dbReference type="PANTHER" id="PTHR46670:SF3">
    <property type="entry name" value="ENDONUCLEASE_EXONUCLEASE_PHOSPHATASE DOMAIN-CONTAINING PROTEIN"/>
    <property type="match status" value="1"/>
</dbReference>
<proteinExistence type="predicted"/>
<evidence type="ECO:0000259" key="1">
    <source>
        <dbReference type="Pfam" id="PF03372"/>
    </source>
</evidence>
<evidence type="ECO:0000313" key="2">
    <source>
        <dbReference type="EMBL" id="KAK7481998.1"/>
    </source>
</evidence>
<dbReference type="InterPro" id="IPR005135">
    <property type="entry name" value="Endo/exonuclease/phosphatase"/>
</dbReference>
<feature type="domain" description="Endonuclease/exonuclease/phosphatase" evidence="1">
    <location>
        <begin position="8"/>
        <end position="134"/>
    </location>
</feature>
<feature type="non-terminal residue" evidence="2">
    <location>
        <position position="1"/>
    </location>
</feature>
<dbReference type="PANTHER" id="PTHR46670">
    <property type="entry name" value="ENDO/EXONUCLEASE/PHOSPHATASE DOMAIN-CONTAINING PROTEIN"/>
    <property type="match status" value="1"/>
</dbReference>
<dbReference type="Gene3D" id="3.60.10.10">
    <property type="entry name" value="Endonuclease/exonuclease/phosphatase"/>
    <property type="match status" value="1"/>
</dbReference>
<reference evidence="2 3" key="1">
    <citation type="journal article" date="2023" name="Sci. Data">
        <title>Genome assembly of the Korean intertidal mud-creeper Batillaria attramentaria.</title>
        <authorList>
            <person name="Patra A.K."/>
            <person name="Ho P.T."/>
            <person name="Jun S."/>
            <person name="Lee S.J."/>
            <person name="Kim Y."/>
            <person name="Won Y.J."/>
        </authorList>
    </citation>
    <scope>NUCLEOTIDE SEQUENCE [LARGE SCALE GENOMIC DNA]</scope>
    <source>
        <strain evidence="2">Wonlab-2016</strain>
    </source>
</reference>
<dbReference type="Pfam" id="PF03372">
    <property type="entry name" value="Exo_endo_phos"/>
    <property type="match status" value="1"/>
</dbReference>
<name>A0ABD0K4J6_9CAEN</name>
<accession>A0ABD0K4J6</accession>
<sequence length="187" mass="21408">SAVSKVLDIHELVSDKELDVLCLTETWLREKGDEVSAAEMTPSGYSFHSTPRLSGRGGGIAIIYKSHLNVKDIRDSSLIQHPPSDANMLADLYNETLAHILDKHAPITTKHVPAHSSTAWYNPEIQKAKCRKRRAERKWRKSRLEIDRQLYKQARNELTKLISQQRYCISRKNSSWHHLILAKCSLL</sequence>